<reference evidence="5" key="1">
    <citation type="submission" date="2022-11" db="EMBL/GenBank/DDBJ databases">
        <authorList>
            <person name="Petersen C."/>
        </authorList>
    </citation>
    <scope>NUCLEOTIDE SEQUENCE</scope>
    <source>
        <strain evidence="5">IBT 26290</strain>
    </source>
</reference>
<dbReference type="Gene3D" id="3.90.550.10">
    <property type="entry name" value="Spore Coat Polysaccharide Biosynthesis Protein SpsA, Chain A"/>
    <property type="match status" value="1"/>
</dbReference>
<evidence type="ECO:0000313" key="6">
    <source>
        <dbReference type="Proteomes" id="UP001149163"/>
    </source>
</evidence>
<feature type="transmembrane region" description="Helical" evidence="2">
    <location>
        <begin position="873"/>
        <end position="892"/>
    </location>
</feature>
<feature type="domain" description="DUF7928" evidence="4">
    <location>
        <begin position="67"/>
        <end position="220"/>
    </location>
</feature>
<dbReference type="RefSeq" id="XP_056539873.1">
    <property type="nucleotide sequence ID" value="XM_056692167.1"/>
</dbReference>
<dbReference type="Pfam" id="PF25550">
    <property type="entry name" value="DUF7928"/>
    <property type="match status" value="1"/>
</dbReference>
<dbReference type="GeneID" id="81431343"/>
<keyword evidence="2" id="KW-0812">Transmembrane</keyword>
<feature type="domain" description="Glycosyltransferase 2-like" evidence="3">
    <location>
        <begin position="550"/>
        <end position="762"/>
    </location>
</feature>
<evidence type="ECO:0008006" key="7">
    <source>
        <dbReference type="Google" id="ProtNLM"/>
    </source>
</evidence>
<feature type="transmembrane region" description="Helical" evidence="2">
    <location>
        <begin position="819"/>
        <end position="839"/>
    </location>
</feature>
<dbReference type="OrthoDB" id="38531at2759"/>
<accession>A0A9W9HS25</accession>
<feature type="transmembrane region" description="Helical" evidence="2">
    <location>
        <begin position="898"/>
        <end position="917"/>
    </location>
</feature>
<keyword evidence="2" id="KW-0472">Membrane</keyword>
<evidence type="ECO:0000256" key="1">
    <source>
        <dbReference type="SAM" id="MobiDB-lite"/>
    </source>
</evidence>
<gene>
    <name evidence="5" type="ORF">N7482_010043</name>
</gene>
<dbReference type="PANTHER" id="PTHR35408">
    <property type="entry name" value="CHROMOSOME 15, WHOLE GENOME SHOTGUN SEQUENCE"/>
    <property type="match status" value="1"/>
</dbReference>
<evidence type="ECO:0000259" key="4">
    <source>
        <dbReference type="Pfam" id="PF25550"/>
    </source>
</evidence>
<feature type="region of interest" description="Disordered" evidence="1">
    <location>
        <begin position="10"/>
        <end position="60"/>
    </location>
</feature>
<comment type="caution">
    <text evidence="5">The sequence shown here is derived from an EMBL/GenBank/DDBJ whole genome shotgun (WGS) entry which is preliminary data.</text>
</comment>
<proteinExistence type="predicted"/>
<feature type="transmembrane region" description="Helical" evidence="2">
    <location>
        <begin position="746"/>
        <end position="768"/>
    </location>
</feature>
<feature type="transmembrane region" description="Helical" evidence="2">
    <location>
        <begin position="780"/>
        <end position="799"/>
    </location>
</feature>
<dbReference type="InterPro" id="IPR057688">
    <property type="entry name" value="DUF7928"/>
</dbReference>
<dbReference type="AlphaFoldDB" id="A0A9W9HS25"/>
<dbReference type="InterPro" id="IPR001173">
    <property type="entry name" value="Glyco_trans_2-like"/>
</dbReference>
<sequence>MPLDIFRKFTKHSASSSAMQSESSSTDNFTISFRPEAPSPQESETSSPHEPGYQKRLTTTNIDHTSKYRVVAKYLHTKLTLNQWLSASEKPTSLSGVLIRADRNKYISEPKQISPVLHAAVQRMNVPVAFTMSTETTRVIIESLQPGQREVLLPSREQLQVIPSLASIVRDTANGVKKFQYAALIHQEGVLLVWHDQFESILIQAAAVEEKLLALIYRRPTSLLSNRTSFLTNRTSLLTSRTPIRTAAQSIVSLPMATSLRITDELKSDVAKITSNEIATSDPESGKLIDSLDRPLALTSSIYVGLGMCLIIILELGFGVSSVIYEILTDGNYIRAALFVTLPIIMIVSLFFAMVIFGNLFQVVGPTKTLKTNTRYFSARPPDLASAYAQGFKPQHITIQMPVYTESLNDTILPTIKSLKAAMSHYESHGGSATIFVNDDGFAYMTPEQQQIRANFYYDNNIGWVARPRNNSECGYVRKGKFKKASNMNFALNIANKVEDELLEMLSPSLEKSEFIDLVEEETCYQLALLHVLETDSRVKAGGNIRLGEHILLVDSDTRVPVDCLLQGAAEMFLSPEVAIIQHSTGVMQVSRDYFENGITFFTNLVYTAIRISVGSGEVAPFVGHNAFLRWQAVQAVGCPDDGYTAYWSESHVSEDFDLALRLQIAGNIIRLASYHGDEFKEGVSLTIYDELMRWQKYAYGCNELVFNHIHTWLWKSPFTPLFRSFLGSSLQLSSKITILGYVTSYYAMASGFPLTVLNYFLVGWFNGYLDKYYMESWKILLSIYVVFILFGNLSLAIIRSRLGERSFLSALLENFKWAPMMLVFFGGLSFHLSLAILAHMFSINMQWSATAKEKSNSNFFREVPKIFKTFKWMYAVMFPLIGGMIYLGCFAPKGWEITLMTAVVPMAIAGINLIFLHMTLTDPYTYGARPPPPAAAPAVPAITPVEATASVPPATTTPLFATGLFLSCSSPSALSNRPSDRLIYLPGRPPTL</sequence>
<reference evidence="5" key="2">
    <citation type="journal article" date="2023" name="IMA Fungus">
        <title>Comparative genomic study of the Penicillium genus elucidates a diverse pangenome and 15 lateral gene transfer events.</title>
        <authorList>
            <person name="Petersen C."/>
            <person name="Sorensen T."/>
            <person name="Nielsen M.R."/>
            <person name="Sondergaard T.E."/>
            <person name="Sorensen J.L."/>
            <person name="Fitzpatrick D.A."/>
            <person name="Frisvad J.C."/>
            <person name="Nielsen K.L."/>
        </authorList>
    </citation>
    <scope>NUCLEOTIDE SEQUENCE</scope>
    <source>
        <strain evidence="5">IBT 26290</strain>
    </source>
</reference>
<evidence type="ECO:0000256" key="2">
    <source>
        <dbReference type="SAM" id="Phobius"/>
    </source>
</evidence>
<keyword evidence="2" id="KW-1133">Transmembrane helix</keyword>
<dbReference type="SUPFAM" id="SSF53448">
    <property type="entry name" value="Nucleotide-diphospho-sugar transferases"/>
    <property type="match status" value="1"/>
</dbReference>
<dbReference type="EMBL" id="JAPQKN010000007">
    <property type="protein sequence ID" value="KAJ5153565.1"/>
    <property type="molecule type" value="Genomic_DNA"/>
</dbReference>
<name>A0A9W9HS25_9EURO</name>
<dbReference type="InterPro" id="IPR029044">
    <property type="entry name" value="Nucleotide-diphossugar_trans"/>
</dbReference>
<keyword evidence="6" id="KW-1185">Reference proteome</keyword>
<dbReference type="Proteomes" id="UP001149163">
    <property type="component" value="Unassembled WGS sequence"/>
</dbReference>
<organism evidence="5 6">
    <name type="scientific">Penicillium canariense</name>
    <dbReference type="NCBI Taxonomy" id="189055"/>
    <lineage>
        <taxon>Eukaryota</taxon>
        <taxon>Fungi</taxon>
        <taxon>Dikarya</taxon>
        <taxon>Ascomycota</taxon>
        <taxon>Pezizomycotina</taxon>
        <taxon>Eurotiomycetes</taxon>
        <taxon>Eurotiomycetidae</taxon>
        <taxon>Eurotiales</taxon>
        <taxon>Aspergillaceae</taxon>
        <taxon>Penicillium</taxon>
    </lineage>
</organism>
<dbReference type="Pfam" id="PF13632">
    <property type="entry name" value="Glyco_trans_2_3"/>
    <property type="match status" value="1"/>
</dbReference>
<evidence type="ECO:0000313" key="5">
    <source>
        <dbReference type="EMBL" id="KAJ5153565.1"/>
    </source>
</evidence>
<evidence type="ECO:0000259" key="3">
    <source>
        <dbReference type="Pfam" id="PF13632"/>
    </source>
</evidence>
<protein>
    <recommendedName>
        <fullName evidence="7">Glycosyltransferase 2-like domain-containing protein</fullName>
    </recommendedName>
</protein>
<dbReference type="PANTHER" id="PTHR35408:SF2">
    <property type="entry name" value="GLYCOSYLTRANSFERASE 2-LIKE DOMAIN-CONTAINING PROTEIN"/>
    <property type="match status" value="1"/>
</dbReference>
<feature type="transmembrane region" description="Helical" evidence="2">
    <location>
        <begin position="337"/>
        <end position="361"/>
    </location>
</feature>
<feature type="transmembrane region" description="Helical" evidence="2">
    <location>
        <begin position="302"/>
        <end position="325"/>
    </location>
</feature>
<feature type="compositionally biased region" description="Low complexity" evidence="1">
    <location>
        <begin position="13"/>
        <end position="25"/>
    </location>
</feature>